<evidence type="ECO:0000256" key="5">
    <source>
        <dbReference type="ARBA" id="ARBA00048391"/>
    </source>
</evidence>
<sequence>MCMTKAMARCKCLFFFFHAPLLVVFQSVVKLWSSAAEGAIRLWPLHFTLHGILVLVLSSQYIISHVLGEKILECVPRKRERERVWELCSKCLTRMPVQYVIEEWDFRDLTLKTKPPVVIPHPETEELVSLVLEDLGLMQEESHTTDLRCLEVGCGSGAISLSLLRSIPQLRVFALDQSQTAVCLTMENANRLGLQDRLDVHHLDVIKDADVILSKCKPVDFLVGNPPYLLSQDMDPLQTEILGFEDNSALDGLSVICLILALSSKLLTQRVYLELAPYHPPVIQQLIEEMRLGLLYLETRCDLTNRSGSSKNIEFLFTCIKII</sequence>
<dbReference type="InterPro" id="IPR004556">
    <property type="entry name" value="HemK-like"/>
</dbReference>
<dbReference type="InterPro" id="IPR002052">
    <property type="entry name" value="DNA_methylase_N6_adenine_CS"/>
</dbReference>
<evidence type="ECO:0000256" key="4">
    <source>
        <dbReference type="ARBA" id="ARBA00022691"/>
    </source>
</evidence>
<dbReference type="CDD" id="cd02440">
    <property type="entry name" value="AdoMet_MTases"/>
    <property type="match status" value="1"/>
</dbReference>
<dbReference type="Ensembl" id="ENSCCRT00015039531.1">
    <property type="protein sequence ID" value="ENSCCRP00015038214.1"/>
    <property type="gene ID" value="ENSCCRG00015015909.1"/>
</dbReference>
<dbReference type="NCBIfam" id="TIGR00536">
    <property type="entry name" value="hemK_fam"/>
    <property type="match status" value="1"/>
</dbReference>
<dbReference type="Proteomes" id="UP000694700">
    <property type="component" value="Unplaced"/>
</dbReference>
<dbReference type="GO" id="GO:0102559">
    <property type="term" value="F:peptide chain release factor N(5)-glutamine methyltransferase activity"/>
    <property type="evidence" value="ECO:0007669"/>
    <property type="project" value="UniProtKB-EC"/>
</dbReference>
<dbReference type="Pfam" id="PF05175">
    <property type="entry name" value="MTS"/>
    <property type="match status" value="1"/>
</dbReference>
<evidence type="ECO:0000256" key="2">
    <source>
        <dbReference type="ARBA" id="ARBA00022603"/>
    </source>
</evidence>
<evidence type="ECO:0000259" key="6">
    <source>
        <dbReference type="Pfam" id="PF05175"/>
    </source>
</evidence>
<dbReference type="InterPro" id="IPR007848">
    <property type="entry name" value="Small_mtfrase_dom"/>
</dbReference>
<feature type="domain" description="Methyltransferase small" evidence="6">
    <location>
        <begin position="145"/>
        <end position="232"/>
    </location>
</feature>
<dbReference type="Gene3D" id="3.40.50.150">
    <property type="entry name" value="Vaccinia Virus protein VP39"/>
    <property type="match status" value="1"/>
</dbReference>
<dbReference type="Gene3D" id="1.10.8.10">
    <property type="entry name" value="DNA helicase RuvA subunit, C-terminal domain"/>
    <property type="match status" value="1"/>
</dbReference>
<dbReference type="PANTHER" id="PTHR18895">
    <property type="entry name" value="HEMK METHYLTRANSFERASE"/>
    <property type="match status" value="1"/>
</dbReference>
<dbReference type="EC" id="2.1.1.297" evidence="1"/>
<dbReference type="InterPro" id="IPR029063">
    <property type="entry name" value="SAM-dependent_MTases_sf"/>
</dbReference>
<dbReference type="InterPro" id="IPR050320">
    <property type="entry name" value="N5-glutamine_MTase"/>
</dbReference>
<protein>
    <recommendedName>
        <fullName evidence="1">peptide chain release factor N(5)-glutamine methyltransferase</fullName>
        <ecNumber evidence="1">2.1.1.297</ecNumber>
    </recommendedName>
</protein>
<keyword evidence="2" id="KW-0489">Methyltransferase</keyword>
<evidence type="ECO:0000256" key="3">
    <source>
        <dbReference type="ARBA" id="ARBA00022679"/>
    </source>
</evidence>
<dbReference type="SUPFAM" id="SSF53335">
    <property type="entry name" value="S-adenosyl-L-methionine-dependent methyltransferases"/>
    <property type="match status" value="1"/>
</dbReference>
<reference evidence="7" key="1">
    <citation type="submission" date="2025-08" db="UniProtKB">
        <authorList>
            <consortium name="Ensembl"/>
        </authorList>
    </citation>
    <scope>IDENTIFICATION</scope>
</reference>
<dbReference type="GO" id="GO:0032259">
    <property type="term" value="P:methylation"/>
    <property type="evidence" value="ECO:0007669"/>
    <property type="project" value="UniProtKB-KW"/>
</dbReference>
<comment type="catalytic activity">
    <reaction evidence="5">
        <text>L-glutaminyl-[peptide chain release factor] + S-adenosyl-L-methionine = N(5)-methyl-L-glutaminyl-[peptide chain release factor] + S-adenosyl-L-homocysteine + H(+)</text>
        <dbReference type="Rhea" id="RHEA:42896"/>
        <dbReference type="Rhea" id="RHEA-COMP:10271"/>
        <dbReference type="Rhea" id="RHEA-COMP:10272"/>
        <dbReference type="ChEBI" id="CHEBI:15378"/>
        <dbReference type="ChEBI" id="CHEBI:30011"/>
        <dbReference type="ChEBI" id="CHEBI:57856"/>
        <dbReference type="ChEBI" id="CHEBI:59789"/>
        <dbReference type="ChEBI" id="CHEBI:61891"/>
        <dbReference type="EC" id="2.1.1.297"/>
    </reaction>
</comment>
<proteinExistence type="predicted"/>
<dbReference type="GO" id="GO:0005739">
    <property type="term" value="C:mitochondrion"/>
    <property type="evidence" value="ECO:0007669"/>
    <property type="project" value="TreeGrafter"/>
</dbReference>
<keyword evidence="4" id="KW-0949">S-adenosyl-L-methionine</keyword>
<accession>A0A8C1UK59</accession>
<keyword evidence="3" id="KW-0808">Transferase</keyword>
<dbReference type="AlphaFoldDB" id="A0A8C1UK59"/>
<evidence type="ECO:0000313" key="8">
    <source>
        <dbReference type="Proteomes" id="UP000694700"/>
    </source>
</evidence>
<evidence type="ECO:0000256" key="1">
    <source>
        <dbReference type="ARBA" id="ARBA00012771"/>
    </source>
</evidence>
<evidence type="ECO:0000313" key="7">
    <source>
        <dbReference type="Ensembl" id="ENSCCRP00015038214.1"/>
    </source>
</evidence>
<name>A0A8C1UK59_CYPCA</name>
<organism evidence="7 8">
    <name type="scientific">Cyprinus carpio</name>
    <name type="common">Common carp</name>
    <dbReference type="NCBI Taxonomy" id="7962"/>
    <lineage>
        <taxon>Eukaryota</taxon>
        <taxon>Metazoa</taxon>
        <taxon>Chordata</taxon>
        <taxon>Craniata</taxon>
        <taxon>Vertebrata</taxon>
        <taxon>Euteleostomi</taxon>
        <taxon>Actinopterygii</taxon>
        <taxon>Neopterygii</taxon>
        <taxon>Teleostei</taxon>
        <taxon>Ostariophysi</taxon>
        <taxon>Cypriniformes</taxon>
        <taxon>Cyprinidae</taxon>
        <taxon>Cyprininae</taxon>
        <taxon>Cyprinus</taxon>
    </lineage>
</organism>
<dbReference type="GO" id="GO:0003676">
    <property type="term" value="F:nucleic acid binding"/>
    <property type="evidence" value="ECO:0007669"/>
    <property type="project" value="InterPro"/>
</dbReference>
<dbReference type="PANTHER" id="PTHR18895:SF74">
    <property type="entry name" value="MTRF1L RELEASE FACTOR GLUTAMINE METHYLTRANSFERASE"/>
    <property type="match status" value="1"/>
</dbReference>
<dbReference type="PROSITE" id="PS00092">
    <property type="entry name" value="N6_MTASE"/>
    <property type="match status" value="1"/>
</dbReference>